<feature type="compositionally biased region" description="Acidic residues" evidence="1">
    <location>
        <begin position="22"/>
        <end position="34"/>
    </location>
</feature>
<protein>
    <submittedName>
        <fullName evidence="2">Uncharacterized protein</fullName>
    </submittedName>
</protein>
<dbReference type="VEuPathDB" id="VectorBase:GMOY008740"/>
<accession>A0A1B0G5Z5</accession>
<evidence type="ECO:0000313" key="2">
    <source>
        <dbReference type="EnsemblMetazoa" id="GMOY008740-PA"/>
    </source>
</evidence>
<sequence length="237" mass="26210">MVLLNACTVSQTCLYNVPDRNDQDEYEDEDDYDADTPSTEDNYQLMEMQDDLEKIKTENSKDGKIPIVINATKRDISSNAESGSQGGIIGHDSGLYIGDMLLSAIELLHLVISQSVLLILIIVPTEGRCLVCAKIEGVGHNDASGSGDKFTFYTKYRLFKYTGTSCEKSFDGGGVFLQFKNVFALMGAKLNSSLENSLMNLEKKICDLGLEQHDSCREESSELLAELLQHNEQGLML</sequence>
<feature type="region of interest" description="Disordered" evidence="1">
    <location>
        <begin position="18"/>
        <end position="37"/>
    </location>
</feature>
<dbReference type="EMBL" id="CCAG010004742">
    <property type="status" value="NOT_ANNOTATED_CDS"/>
    <property type="molecule type" value="Genomic_DNA"/>
</dbReference>
<dbReference type="AlphaFoldDB" id="A0A1B0G5Z5"/>
<dbReference type="EnsemblMetazoa" id="GMOY008740-RA">
    <property type="protein sequence ID" value="GMOY008740-PA"/>
    <property type="gene ID" value="GMOY008740"/>
</dbReference>
<evidence type="ECO:0000313" key="3">
    <source>
        <dbReference type="Proteomes" id="UP000092444"/>
    </source>
</evidence>
<keyword evidence="3" id="KW-1185">Reference proteome</keyword>
<proteinExistence type="predicted"/>
<name>A0A1B0G5Z5_GLOMM</name>
<dbReference type="Proteomes" id="UP000092444">
    <property type="component" value="Unassembled WGS sequence"/>
</dbReference>
<organism evidence="2 3">
    <name type="scientific">Glossina morsitans morsitans</name>
    <name type="common">Savannah tsetse fly</name>
    <dbReference type="NCBI Taxonomy" id="37546"/>
    <lineage>
        <taxon>Eukaryota</taxon>
        <taxon>Metazoa</taxon>
        <taxon>Ecdysozoa</taxon>
        <taxon>Arthropoda</taxon>
        <taxon>Hexapoda</taxon>
        <taxon>Insecta</taxon>
        <taxon>Pterygota</taxon>
        <taxon>Neoptera</taxon>
        <taxon>Endopterygota</taxon>
        <taxon>Diptera</taxon>
        <taxon>Brachycera</taxon>
        <taxon>Muscomorpha</taxon>
        <taxon>Hippoboscoidea</taxon>
        <taxon>Glossinidae</taxon>
        <taxon>Glossina</taxon>
    </lineage>
</organism>
<reference evidence="2" key="1">
    <citation type="submission" date="2020-05" db="UniProtKB">
        <authorList>
            <consortium name="EnsemblMetazoa"/>
        </authorList>
    </citation>
    <scope>IDENTIFICATION</scope>
    <source>
        <strain evidence="2">Yale</strain>
    </source>
</reference>
<evidence type="ECO:0000256" key="1">
    <source>
        <dbReference type="SAM" id="MobiDB-lite"/>
    </source>
</evidence>